<protein>
    <submittedName>
        <fullName evidence="4">TetR/AcrR family transcriptional regulator</fullName>
    </submittedName>
</protein>
<dbReference type="SUPFAM" id="SSF46689">
    <property type="entry name" value="Homeodomain-like"/>
    <property type="match status" value="1"/>
</dbReference>
<feature type="domain" description="HTH tetR-type" evidence="3">
    <location>
        <begin position="9"/>
        <end position="69"/>
    </location>
</feature>
<feature type="DNA-binding region" description="H-T-H motif" evidence="2">
    <location>
        <begin position="32"/>
        <end position="51"/>
    </location>
</feature>
<evidence type="ECO:0000256" key="1">
    <source>
        <dbReference type="ARBA" id="ARBA00023125"/>
    </source>
</evidence>
<dbReference type="Pfam" id="PF00440">
    <property type="entry name" value="TetR_N"/>
    <property type="match status" value="1"/>
</dbReference>
<dbReference type="SUPFAM" id="SSF48498">
    <property type="entry name" value="Tetracyclin repressor-like, C-terminal domain"/>
    <property type="match status" value="1"/>
</dbReference>
<accession>A0A923N6G1</accession>
<dbReference type="Proteomes" id="UP000603640">
    <property type="component" value="Unassembled WGS sequence"/>
</dbReference>
<reference evidence="4" key="1">
    <citation type="submission" date="2020-08" db="EMBL/GenBank/DDBJ databases">
        <title>Pontibacter sp. SD6 16S ribosomal RNA gene Genome sequencing and assembly.</title>
        <authorList>
            <person name="Kang M."/>
        </authorList>
    </citation>
    <scope>NUCLEOTIDE SEQUENCE</scope>
    <source>
        <strain evidence="4">SD6</strain>
    </source>
</reference>
<name>A0A923N6G1_9BACT</name>
<dbReference type="EMBL" id="JACRVF010000001">
    <property type="protein sequence ID" value="MBC5991787.1"/>
    <property type="molecule type" value="Genomic_DNA"/>
</dbReference>
<dbReference type="AlphaFoldDB" id="A0A923N6G1"/>
<proteinExistence type="predicted"/>
<dbReference type="InterPro" id="IPR009057">
    <property type="entry name" value="Homeodomain-like_sf"/>
</dbReference>
<dbReference type="PROSITE" id="PS01081">
    <property type="entry name" value="HTH_TETR_1"/>
    <property type="match status" value="1"/>
</dbReference>
<evidence type="ECO:0000313" key="5">
    <source>
        <dbReference type="Proteomes" id="UP000603640"/>
    </source>
</evidence>
<comment type="caution">
    <text evidence="4">The sequence shown here is derived from an EMBL/GenBank/DDBJ whole genome shotgun (WGS) entry which is preliminary data.</text>
</comment>
<keyword evidence="1 2" id="KW-0238">DNA-binding</keyword>
<dbReference type="InterPro" id="IPR050624">
    <property type="entry name" value="HTH-type_Tx_Regulator"/>
</dbReference>
<dbReference type="RefSeq" id="WP_187065773.1">
    <property type="nucleotide sequence ID" value="NZ_JACRVF010000001.1"/>
</dbReference>
<evidence type="ECO:0000259" key="3">
    <source>
        <dbReference type="PROSITE" id="PS50977"/>
    </source>
</evidence>
<dbReference type="InterPro" id="IPR023772">
    <property type="entry name" value="DNA-bd_HTH_TetR-type_CS"/>
</dbReference>
<dbReference type="InterPro" id="IPR036271">
    <property type="entry name" value="Tet_transcr_reg_TetR-rel_C_sf"/>
</dbReference>
<dbReference type="PROSITE" id="PS50977">
    <property type="entry name" value="HTH_TETR_2"/>
    <property type="match status" value="1"/>
</dbReference>
<sequence>MASIAEKREQSRQLLIETGLKLFSQKGFEATSIRAIAKEAGISLGLMYNYFPGKTDLLRAIFQEGQSDIEATFEQVQESMVGLPGIERHIRNIVSLLKEKREFWRLLHSLRMQSEIVTEMMGSIEQQVAYIQQMIGNNLKEVGYQNPAEEALLLFATLDGMASHYLLDPSYPIDDVASYLIQKYKKAQ</sequence>
<evidence type="ECO:0000313" key="4">
    <source>
        <dbReference type="EMBL" id="MBC5991787.1"/>
    </source>
</evidence>
<evidence type="ECO:0000256" key="2">
    <source>
        <dbReference type="PROSITE-ProRule" id="PRU00335"/>
    </source>
</evidence>
<dbReference type="InterPro" id="IPR001647">
    <property type="entry name" value="HTH_TetR"/>
</dbReference>
<keyword evidence="5" id="KW-1185">Reference proteome</keyword>
<organism evidence="4 5">
    <name type="scientific">Pontibacter cellulosilyticus</name>
    <dbReference type="NCBI Taxonomy" id="1720253"/>
    <lineage>
        <taxon>Bacteria</taxon>
        <taxon>Pseudomonadati</taxon>
        <taxon>Bacteroidota</taxon>
        <taxon>Cytophagia</taxon>
        <taxon>Cytophagales</taxon>
        <taxon>Hymenobacteraceae</taxon>
        <taxon>Pontibacter</taxon>
    </lineage>
</organism>
<dbReference type="PANTHER" id="PTHR43479:SF11">
    <property type="entry name" value="ACREF_ENVCD OPERON REPRESSOR-RELATED"/>
    <property type="match status" value="1"/>
</dbReference>
<gene>
    <name evidence="4" type="ORF">H8S84_02940</name>
</gene>
<dbReference type="Gene3D" id="1.10.357.10">
    <property type="entry name" value="Tetracycline Repressor, domain 2"/>
    <property type="match status" value="1"/>
</dbReference>
<dbReference type="PRINTS" id="PR00455">
    <property type="entry name" value="HTHTETR"/>
</dbReference>
<dbReference type="PANTHER" id="PTHR43479">
    <property type="entry name" value="ACREF/ENVCD OPERON REPRESSOR-RELATED"/>
    <property type="match status" value="1"/>
</dbReference>
<dbReference type="GO" id="GO:0003677">
    <property type="term" value="F:DNA binding"/>
    <property type="evidence" value="ECO:0007669"/>
    <property type="project" value="UniProtKB-UniRule"/>
</dbReference>